<dbReference type="OrthoDB" id="4185642at2759"/>
<organism evidence="2 3">
    <name type="scientific">Penicilliopsis zonata CBS 506.65</name>
    <dbReference type="NCBI Taxonomy" id="1073090"/>
    <lineage>
        <taxon>Eukaryota</taxon>
        <taxon>Fungi</taxon>
        <taxon>Dikarya</taxon>
        <taxon>Ascomycota</taxon>
        <taxon>Pezizomycotina</taxon>
        <taxon>Eurotiomycetes</taxon>
        <taxon>Eurotiomycetidae</taxon>
        <taxon>Eurotiales</taxon>
        <taxon>Aspergillaceae</taxon>
        <taxon>Penicilliopsis</taxon>
    </lineage>
</organism>
<keyword evidence="3" id="KW-1185">Reference proteome</keyword>
<dbReference type="STRING" id="1073090.A0A1L9ST97"/>
<dbReference type="InterPro" id="IPR000719">
    <property type="entry name" value="Prot_kinase_dom"/>
</dbReference>
<evidence type="ECO:0000313" key="2">
    <source>
        <dbReference type="EMBL" id="OJJ50297.1"/>
    </source>
</evidence>
<evidence type="ECO:0000259" key="1">
    <source>
        <dbReference type="PROSITE" id="PS50011"/>
    </source>
</evidence>
<feature type="domain" description="Protein kinase" evidence="1">
    <location>
        <begin position="20"/>
        <end position="233"/>
    </location>
</feature>
<dbReference type="PANTHER" id="PTHR37171">
    <property type="entry name" value="SERINE/THREONINE-PROTEIN KINASE YRZF-RELATED"/>
    <property type="match status" value="1"/>
</dbReference>
<protein>
    <recommendedName>
        <fullName evidence="1">Protein kinase domain-containing protein</fullName>
    </recommendedName>
</protein>
<dbReference type="SUPFAM" id="SSF56112">
    <property type="entry name" value="Protein kinase-like (PK-like)"/>
    <property type="match status" value="1"/>
</dbReference>
<proteinExistence type="predicted"/>
<dbReference type="GeneID" id="34615230"/>
<dbReference type="AlphaFoldDB" id="A0A1L9ST97"/>
<dbReference type="InterPro" id="IPR011009">
    <property type="entry name" value="Kinase-like_dom_sf"/>
</dbReference>
<name>A0A1L9ST97_9EURO</name>
<dbReference type="InterPro" id="IPR052396">
    <property type="entry name" value="Meiotic_Drive_Suppr_Kinase"/>
</dbReference>
<reference evidence="3" key="1">
    <citation type="journal article" date="2017" name="Genome Biol.">
        <title>Comparative genomics reveals high biological diversity and specific adaptations in the industrially and medically important fungal genus Aspergillus.</title>
        <authorList>
            <person name="de Vries R.P."/>
            <person name="Riley R."/>
            <person name="Wiebenga A."/>
            <person name="Aguilar-Osorio G."/>
            <person name="Amillis S."/>
            <person name="Uchima C.A."/>
            <person name="Anderluh G."/>
            <person name="Asadollahi M."/>
            <person name="Askin M."/>
            <person name="Barry K."/>
            <person name="Battaglia E."/>
            <person name="Bayram O."/>
            <person name="Benocci T."/>
            <person name="Braus-Stromeyer S.A."/>
            <person name="Caldana C."/>
            <person name="Canovas D."/>
            <person name="Cerqueira G.C."/>
            <person name="Chen F."/>
            <person name="Chen W."/>
            <person name="Choi C."/>
            <person name="Clum A."/>
            <person name="Dos Santos R.A."/>
            <person name="Damasio A.R."/>
            <person name="Diallinas G."/>
            <person name="Emri T."/>
            <person name="Fekete E."/>
            <person name="Flipphi M."/>
            <person name="Freyberg S."/>
            <person name="Gallo A."/>
            <person name="Gournas C."/>
            <person name="Habgood R."/>
            <person name="Hainaut M."/>
            <person name="Harispe M.L."/>
            <person name="Henrissat B."/>
            <person name="Hilden K.S."/>
            <person name="Hope R."/>
            <person name="Hossain A."/>
            <person name="Karabika E."/>
            <person name="Karaffa L."/>
            <person name="Karanyi Z."/>
            <person name="Krasevec N."/>
            <person name="Kuo A."/>
            <person name="Kusch H."/>
            <person name="LaButti K."/>
            <person name="Lagendijk E.L."/>
            <person name="Lapidus A."/>
            <person name="Levasseur A."/>
            <person name="Lindquist E."/>
            <person name="Lipzen A."/>
            <person name="Logrieco A.F."/>
            <person name="MacCabe A."/>
            <person name="Maekelae M.R."/>
            <person name="Malavazi I."/>
            <person name="Melin P."/>
            <person name="Meyer V."/>
            <person name="Mielnichuk N."/>
            <person name="Miskei M."/>
            <person name="Molnar A.P."/>
            <person name="Mule G."/>
            <person name="Ngan C.Y."/>
            <person name="Orejas M."/>
            <person name="Orosz E."/>
            <person name="Ouedraogo J.P."/>
            <person name="Overkamp K.M."/>
            <person name="Park H.-S."/>
            <person name="Perrone G."/>
            <person name="Piumi F."/>
            <person name="Punt P.J."/>
            <person name="Ram A.F."/>
            <person name="Ramon A."/>
            <person name="Rauscher S."/>
            <person name="Record E."/>
            <person name="Riano-Pachon D.M."/>
            <person name="Robert V."/>
            <person name="Roehrig J."/>
            <person name="Ruller R."/>
            <person name="Salamov A."/>
            <person name="Salih N.S."/>
            <person name="Samson R.A."/>
            <person name="Sandor E."/>
            <person name="Sanguinetti M."/>
            <person name="Schuetze T."/>
            <person name="Sepcic K."/>
            <person name="Shelest E."/>
            <person name="Sherlock G."/>
            <person name="Sophianopoulou V."/>
            <person name="Squina F.M."/>
            <person name="Sun H."/>
            <person name="Susca A."/>
            <person name="Todd R.B."/>
            <person name="Tsang A."/>
            <person name="Unkles S.E."/>
            <person name="van de Wiele N."/>
            <person name="van Rossen-Uffink D."/>
            <person name="Oliveira J.V."/>
            <person name="Vesth T.C."/>
            <person name="Visser J."/>
            <person name="Yu J.-H."/>
            <person name="Zhou M."/>
            <person name="Andersen M.R."/>
            <person name="Archer D.B."/>
            <person name="Baker S.E."/>
            <person name="Benoit I."/>
            <person name="Brakhage A.A."/>
            <person name="Braus G.H."/>
            <person name="Fischer R."/>
            <person name="Frisvad J.C."/>
            <person name="Goldman G.H."/>
            <person name="Houbraken J."/>
            <person name="Oakley B."/>
            <person name="Pocsi I."/>
            <person name="Scazzocchio C."/>
            <person name="Seiboth B."/>
            <person name="vanKuyk P.A."/>
            <person name="Wortman J."/>
            <person name="Dyer P.S."/>
            <person name="Grigoriev I.V."/>
        </authorList>
    </citation>
    <scope>NUCLEOTIDE SEQUENCE [LARGE SCALE GENOMIC DNA]</scope>
    <source>
        <strain evidence="3">CBS 506.65</strain>
    </source>
</reference>
<dbReference type="RefSeq" id="XP_022584807.1">
    <property type="nucleotide sequence ID" value="XM_022728766.1"/>
</dbReference>
<dbReference type="PROSITE" id="PS50011">
    <property type="entry name" value="PROTEIN_KINASE_DOM"/>
    <property type="match status" value="1"/>
</dbReference>
<evidence type="ECO:0000313" key="3">
    <source>
        <dbReference type="Proteomes" id="UP000184188"/>
    </source>
</evidence>
<accession>A0A1L9ST97</accession>
<dbReference type="Gene3D" id="1.10.510.10">
    <property type="entry name" value="Transferase(Phosphotransferase) domain 1"/>
    <property type="match status" value="1"/>
</dbReference>
<dbReference type="VEuPathDB" id="FungiDB:ASPZODRAFT_58423"/>
<sequence length="233" mass="27581">MAEHLFDDFFSEETPVRHDVKFVEKLKESAHSVVFKVEVRGRLCVMKVYRDRGPCEFASPDREVDLFTKESTAYQRLKEKGLCQRGVIPDFYGTITKIQPKLWPTLDKFHEDELPPNAVLIEYIPNMQQMDLTTFSTERLVKLREILDEFHQARVLHGDPKPRNMMVCSDPERVLWIDFDAAQTFPEGPLSAKREKWVKEEVEMMEYFMTALAEDYKEGKINRTCSYYYEWFV</sequence>
<dbReference type="GO" id="GO:0004672">
    <property type="term" value="F:protein kinase activity"/>
    <property type="evidence" value="ECO:0007669"/>
    <property type="project" value="InterPro"/>
</dbReference>
<dbReference type="PANTHER" id="PTHR37171:SF1">
    <property type="entry name" value="SERINE_THREONINE-PROTEIN KINASE YRZF-RELATED"/>
    <property type="match status" value="1"/>
</dbReference>
<gene>
    <name evidence="2" type="ORF">ASPZODRAFT_58423</name>
</gene>
<dbReference type="Proteomes" id="UP000184188">
    <property type="component" value="Unassembled WGS sequence"/>
</dbReference>
<dbReference type="EMBL" id="KV878337">
    <property type="protein sequence ID" value="OJJ50297.1"/>
    <property type="molecule type" value="Genomic_DNA"/>
</dbReference>
<dbReference type="GO" id="GO:0005524">
    <property type="term" value="F:ATP binding"/>
    <property type="evidence" value="ECO:0007669"/>
    <property type="project" value="InterPro"/>
</dbReference>